<dbReference type="InterPro" id="IPR045060">
    <property type="entry name" value="Phe-tRNA-ligase_IIc_bsu"/>
</dbReference>
<keyword evidence="8 15" id="KW-0547">Nucleotide-binding</keyword>
<dbReference type="SMART" id="SM00873">
    <property type="entry name" value="B3_4"/>
    <property type="match status" value="1"/>
</dbReference>
<dbReference type="Pfam" id="PF03484">
    <property type="entry name" value="B5"/>
    <property type="match status" value="1"/>
</dbReference>
<feature type="binding site" evidence="15">
    <location>
        <position position="457"/>
    </location>
    <ligand>
        <name>Mg(2+)</name>
        <dbReference type="ChEBI" id="CHEBI:18420"/>
        <note>shared with alpha subunit</note>
    </ligand>
</feature>
<dbReference type="GO" id="GO:0000287">
    <property type="term" value="F:magnesium ion binding"/>
    <property type="evidence" value="ECO:0007669"/>
    <property type="project" value="UniProtKB-UniRule"/>
</dbReference>
<dbReference type="InterPro" id="IPR033714">
    <property type="entry name" value="tRNA_bind_bactPheRS"/>
</dbReference>
<dbReference type="Pfam" id="PF17759">
    <property type="entry name" value="tRNA_synthFbeta"/>
    <property type="match status" value="1"/>
</dbReference>
<comment type="subunit">
    <text evidence="3 15">Tetramer of two alpha and two beta subunits.</text>
</comment>
<evidence type="ECO:0000259" key="19">
    <source>
        <dbReference type="PROSITE" id="PS51483"/>
    </source>
</evidence>
<feature type="domain" description="TRNA-binding" evidence="17">
    <location>
        <begin position="39"/>
        <end position="148"/>
    </location>
</feature>
<dbReference type="CDD" id="cd02796">
    <property type="entry name" value="tRNA_bind_bactPheRS"/>
    <property type="match status" value="1"/>
</dbReference>
<proteinExistence type="inferred from homology"/>
<evidence type="ECO:0000313" key="21">
    <source>
        <dbReference type="Proteomes" id="UP000230956"/>
    </source>
</evidence>
<keyword evidence="4 15" id="KW-0963">Cytoplasm</keyword>
<dbReference type="FunFam" id="3.50.40.10:FF:000001">
    <property type="entry name" value="Phenylalanine--tRNA ligase beta subunit"/>
    <property type="match status" value="1"/>
</dbReference>
<dbReference type="PROSITE" id="PS51483">
    <property type="entry name" value="B5"/>
    <property type="match status" value="1"/>
</dbReference>
<dbReference type="InterPro" id="IPR020825">
    <property type="entry name" value="Phe-tRNA_synthase-like_B3/B4"/>
</dbReference>
<keyword evidence="12 15" id="KW-0648">Protein biosynthesis</keyword>
<evidence type="ECO:0000256" key="15">
    <source>
        <dbReference type="HAMAP-Rule" id="MF_00283"/>
    </source>
</evidence>
<dbReference type="GO" id="GO:0006432">
    <property type="term" value="P:phenylalanyl-tRNA aminoacylation"/>
    <property type="evidence" value="ECO:0007669"/>
    <property type="project" value="UniProtKB-UniRule"/>
</dbReference>
<dbReference type="FunFam" id="3.30.930.10:FF:000022">
    <property type="entry name" value="Phenylalanine--tRNA ligase beta subunit"/>
    <property type="match status" value="1"/>
</dbReference>
<dbReference type="InterPro" id="IPR004532">
    <property type="entry name" value="Phe-tRNA-ligase_IIc_bsu_bact"/>
</dbReference>
<keyword evidence="13 15" id="KW-0030">Aminoacyl-tRNA synthetase</keyword>
<dbReference type="SUPFAM" id="SSF55681">
    <property type="entry name" value="Class II aaRS and biotin synthetases"/>
    <property type="match status" value="1"/>
</dbReference>
<gene>
    <name evidence="15" type="primary">pheT</name>
    <name evidence="20" type="ORF">COY37_09790</name>
</gene>
<dbReference type="InterPro" id="IPR012340">
    <property type="entry name" value="NA-bd_OB-fold"/>
</dbReference>
<name>A0A2M7T5Q9_9ACTN</name>
<comment type="caution">
    <text evidence="20">The sequence shown here is derived from an EMBL/GenBank/DDBJ whole genome shotgun (WGS) entry which is preliminary data.</text>
</comment>
<dbReference type="AlphaFoldDB" id="A0A2M7T5Q9"/>
<evidence type="ECO:0000256" key="8">
    <source>
        <dbReference type="ARBA" id="ARBA00022741"/>
    </source>
</evidence>
<dbReference type="SUPFAM" id="SSF56037">
    <property type="entry name" value="PheT/TilS domain"/>
    <property type="match status" value="1"/>
</dbReference>
<dbReference type="SMART" id="SM00874">
    <property type="entry name" value="B5"/>
    <property type="match status" value="1"/>
</dbReference>
<dbReference type="InterPro" id="IPR005147">
    <property type="entry name" value="tRNA_synthase_B5-dom"/>
</dbReference>
<keyword evidence="9 15" id="KW-0067">ATP-binding</keyword>
<evidence type="ECO:0000259" key="18">
    <source>
        <dbReference type="PROSITE" id="PS51447"/>
    </source>
</evidence>
<comment type="similarity">
    <text evidence="2 15">Belongs to the phenylalanyl-tRNA synthetase beta subunit family. Type 1 subfamily.</text>
</comment>
<organism evidence="20 21">
    <name type="scientific">Candidatus Aquicultor secundus</name>
    <dbReference type="NCBI Taxonomy" id="1973895"/>
    <lineage>
        <taxon>Bacteria</taxon>
        <taxon>Bacillati</taxon>
        <taxon>Actinomycetota</taxon>
        <taxon>Candidatus Aquicultoria</taxon>
        <taxon>Candidatus Aquicultorales</taxon>
        <taxon>Candidatus Aquicultoraceae</taxon>
        <taxon>Candidatus Aquicultor</taxon>
    </lineage>
</organism>
<dbReference type="InterPro" id="IPR036690">
    <property type="entry name" value="Fdx_antiC-bd_sf"/>
</dbReference>
<dbReference type="GO" id="GO:0009328">
    <property type="term" value="C:phenylalanine-tRNA ligase complex"/>
    <property type="evidence" value="ECO:0007669"/>
    <property type="project" value="TreeGrafter"/>
</dbReference>
<keyword evidence="7 15" id="KW-0479">Metal-binding</keyword>
<comment type="cofactor">
    <cofactor evidence="15">
        <name>Mg(2+)</name>
        <dbReference type="ChEBI" id="CHEBI:18420"/>
    </cofactor>
    <text evidence="15">Binds 2 magnesium ions per tetramer.</text>
</comment>
<dbReference type="NCBIfam" id="TIGR00472">
    <property type="entry name" value="pheT_bact"/>
    <property type="match status" value="1"/>
</dbReference>
<dbReference type="Gene3D" id="3.50.40.10">
    <property type="entry name" value="Phenylalanyl-trna Synthetase, Chain B, domain 3"/>
    <property type="match status" value="1"/>
</dbReference>
<dbReference type="InterPro" id="IPR009061">
    <property type="entry name" value="DNA-bd_dom_put_sf"/>
</dbReference>
<evidence type="ECO:0000256" key="12">
    <source>
        <dbReference type="ARBA" id="ARBA00022917"/>
    </source>
</evidence>
<dbReference type="Pfam" id="PF03483">
    <property type="entry name" value="B3_4"/>
    <property type="match status" value="1"/>
</dbReference>
<feature type="binding site" evidence="15">
    <location>
        <position position="463"/>
    </location>
    <ligand>
        <name>Mg(2+)</name>
        <dbReference type="ChEBI" id="CHEBI:18420"/>
        <note>shared with alpha subunit</note>
    </ligand>
</feature>
<evidence type="ECO:0000256" key="5">
    <source>
        <dbReference type="ARBA" id="ARBA00022555"/>
    </source>
</evidence>
<dbReference type="HAMAP" id="MF_00283">
    <property type="entry name" value="Phe_tRNA_synth_beta1"/>
    <property type="match status" value="1"/>
</dbReference>
<dbReference type="GO" id="GO:0004826">
    <property type="term" value="F:phenylalanine-tRNA ligase activity"/>
    <property type="evidence" value="ECO:0007669"/>
    <property type="project" value="UniProtKB-UniRule"/>
</dbReference>
<dbReference type="InterPro" id="IPR002547">
    <property type="entry name" value="tRNA-bd_dom"/>
</dbReference>
<accession>A0A2M7T5Q9</accession>
<dbReference type="InterPro" id="IPR005146">
    <property type="entry name" value="B3/B4_tRNA-bd"/>
</dbReference>
<evidence type="ECO:0000256" key="6">
    <source>
        <dbReference type="ARBA" id="ARBA00022598"/>
    </source>
</evidence>
<evidence type="ECO:0000259" key="17">
    <source>
        <dbReference type="PROSITE" id="PS50886"/>
    </source>
</evidence>
<dbReference type="PANTHER" id="PTHR10947:SF0">
    <property type="entry name" value="PHENYLALANINE--TRNA LIGASE BETA SUBUNIT"/>
    <property type="match status" value="1"/>
</dbReference>
<dbReference type="InterPro" id="IPR045864">
    <property type="entry name" value="aa-tRNA-synth_II/BPL/LPL"/>
</dbReference>
<feature type="binding site" evidence="15">
    <location>
        <position position="467"/>
    </location>
    <ligand>
        <name>Mg(2+)</name>
        <dbReference type="ChEBI" id="CHEBI:18420"/>
        <note>shared with alpha subunit</note>
    </ligand>
</feature>
<evidence type="ECO:0000256" key="13">
    <source>
        <dbReference type="ARBA" id="ARBA00023146"/>
    </source>
</evidence>
<dbReference type="Gene3D" id="3.30.70.380">
    <property type="entry name" value="Ferrodoxin-fold anticodon-binding domain"/>
    <property type="match status" value="1"/>
</dbReference>
<evidence type="ECO:0000256" key="2">
    <source>
        <dbReference type="ARBA" id="ARBA00008653"/>
    </source>
</evidence>
<dbReference type="Pfam" id="PF01588">
    <property type="entry name" value="tRNA_bind"/>
    <property type="match status" value="1"/>
</dbReference>
<dbReference type="PANTHER" id="PTHR10947">
    <property type="entry name" value="PHENYLALANYL-TRNA SYNTHETASE BETA CHAIN AND LEUCINE-RICH REPEAT-CONTAINING PROTEIN 47"/>
    <property type="match status" value="1"/>
</dbReference>
<dbReference type="Proteomes" id="UP000230956">
    <property type="component" value="Unassembled WGS sequence"/>
</dbReference>
<keyword evidence="5 16" id="KW-0820">tRNA-binding</keyword>
<dbReference type="SUPFAM" id="SSF50249">
    <property type="entry name" value="Nucleic acid-binding proteins"/>
    <property type="match status" value="1"/>
</dbReference>
<evidence type="ECO:0000256" key="9">
    <source>
        <dbReference type="ARBA" id="ARBA00022840"/>
    </source>
</evidence>
<dbReference type="PROSITE" id="PS51447">
    <property type="entry name" value="FDX_ACB"/>
    <property type="match status" value="1"/>
</dbReference>
<dbReference type="FunFam" id="3.30.70.380:FF:000001">
    <property type="entry name" value="Phenylalanine--tRNA ligase beta subunit"/>
    <property type="match status" value="1"/>
</dbReference>
<comment type="subcellular location">
    <subcellularLocation>
        <location evidence="1 15">Cytoplasm</location>
    </subcellularLocation>
</comment>
<evidence type="ECO:0000313" key="20">
    <source>
        <dbReference type="EMBL" id="PIZ35726.1"/>
    </source>
</evidence>
<evidence type="ECO:0000256" key="10">
    <source>
        <dbReference type="ARBA" id="ARBA00022842"/>
    </source>
</evidence>
<keyword evidence="6 15" id="KW-0436">Ligase</keyword>
<dbReference type="Pfam" id="PF03147">
    <property type="entry name" value="FDX-ACB"/>
    <property type="match status" value="1"/>
</dbReference>
<dbReference type="SUPFAM" id="SSF54991">
    <property type="entry name" value="Anticodon-binding domain of PheRS"/>
    <property type="match status" value="1"/>
</dbReference>
<feature type="binding site" evidence="15">
    <location>
        <position position="466"/>
    </location>
    <ligand>
        <name>Mg(2+)</name>
        <dbReference type="ChEBI" id="CHEBI:18420"/>
        <note>shared with alpha subunit</note>
    </ligand>
</feature>
<dbReference type="RefSeq" id="WP_286678136.1">
    <property type="nucleotide sequence ID" value="NZ_MNXI01000062.1"/>
</dbReference>
<evidence type="ECO:0000256" key="4">
    <source>
        <dbReference type="ARBA" id="ARBA00022490"/>
    </source>
</evidence>
<dbReference type="FunFam" id="2.40.50.140:FF:000045">
    <property type="entry name" value="Phenylalanine--tRNA ligase beta subunit"/>
    <property type="match status" value="1"/>
</dbReference>
<dbReference type="EC" id="6.1.1.20" evidence="15"/>
<evidence type="ECO:0000256" key="7">
    <source>
        <dbReference type="ARBA" id="ARBA00022723"/>
    </source>
</evidence>
<reference evidence="21" key="1">
    <citation type="submission" date="2017-09" db="EMBL/GenBank/DDBJ databases">
        <title>Depth-based differentiation of microbial function through sediment-hosted aquifers and enrichment of novel symbionts in the deep terrestrial subsurface.</title>
        <authorList>
            <person name="Probst A.J."/>
            <person name="Ladd B."/>
            <person name="Jarett J.K."/>
            <person name="Geller-Mcgrath D.E."/>
            <person name="Sieber C.M.K."/>
            <person name="Emerson J.B."/>
            <person name="Anantharaman K."/>
            <person name="Thomas B.C."/>
            <person name="Malmstrom R."/>
            <person name="Stieglmeier M."/>
            <person name="Klingl A."/>
            <person name="Woyke T."/>
            <person name="Ryan C.M."/>
            <person name="Banfield J.F."/>
        </authorList>
    </citation>
    <scope>NUCLEOTIDE SEQUENCE [LARGE SCALE GENOMIC DNA]</scope>
</reference>
<sequence length="802" mass="88640">MLVPINWLKDYIDVDVSPDELAELLNLTGTAVESIKTLGEGLDNVRVGLLLDVKPHPDADKLSVTTVSIGQPETLQIVCGAKNIKPGDKVPVALIGAHLPNGLVIKPAKLRGVTSYGMLASRAELGMGADHSGIYILPEDVEAGKPLAEALGLDDTVLELEITPNRPDCLSMIGMAREVGAITQRTMHKPEVTVTESTEKASDVAGVEILDPDLCPRYSARIIRNVKVGPSPTWMQERLQKAGMRPINNIVDITNYVMLETGQPLHAFDFNTLHGHKIIVRRAKNSEHMQTLDGVVRELDDTMLVIADADRPVALAGVMGGENTEVSDGTKDILLESAYFEPTSIMRTSRSLGLLSESSSRFEKGIDPNGTVYAADRAARFMEELADGIVNKGVVDVYPRVILPKRLPLRTDRVNAILGTKLGVDEISRICRRLEFTPEVIDRTTEMWVSVPTFRPDLEREIDLIEEVARIYGYNNIRSSLPESGDKQGGLSLRQKIAESIKLRLVAAGLSEVITYSFTDPHDVDKLQVPEGDPMRWFVRLMNPLSEEVSVMRTTLIGNLLKVLKYNVNREQYDVQIYEVGHIFWHEQGKELPDEETMVSIAMTGARIPDEWYEKARSVDFFDLKGVIEAVLDEVDAEGWSVRQFTHPVLHPGRSAELLIGDESIGFFGEIHPEVQAAYDVPRAYVAELNLNKLIDKANTVKGFTEIPKYPGISLDLAILVDGSISNDRVLDVIKSAGGSLLKQVRLFDLYTGKGVPEGKKSMAYSMLFSAPDRTLTDQEALDAQERIIRKLEKELGAQVRA</sequence>
<feature type="domain" description="FDX-ACB" evidence="18">
    <location>
        <begin position="708"/>
        <end position="801"/>
    </location>
</feature>
<evidence type="ECO:0000256" key="3">
    <source>
        <dbReference type="ARBA" id="ARBA00011209"/>
    </source>
</evidence>
<dbReference type="PROSITE" id="PS50886">
    <property type="entry name" value="TRBD"/>
    <property type="match status" value="1"/>
</dbReference>
<dbReference type="InterPro" id="IPR041616">
    <property type="entry name" value="PheRS_beta_core"/>
</dbReference>
<dbReference type="GO" id="GO:0005524">
    <property type="term" value="F:ATP binding"/>
    <property type="evidence" value="ECO:0007669"/>
    <property type="project" value="UniProtKB-UniRule"/>
</dbReference>
<comment type="catalytic activity">
    <reaction evidence="14 15">
        <text>tRNA(Phe) + L-phenylalanine + ATP = L-phenylalanyl-tRNA(Phe) + AMP + diphosphate + H(+)</text>
        <dbReference type="Rhea" id="RHEA:19413"/>
        <dbReference type="Rhea" id="RHEA-COMP:9668"/>
        <dbReference type="Rhea" id="RHEA-COMP:9699"/>
        <dbReference type="ChEBI" id="CHEBI:15378"/>
        <dbReference type="ChEBI" id="CHEBI:30616"/>
        <dbReference type="ChEBI" id="CHEBI:33019"/>
        <dbReference type="ChEBI" id="CHEBI:58095"/>
        <dbReference type="ChEBI" id="CHEBI:78442"/>
        <dbReference type="ChEBI" id="CHEBI:78531"/>
        <dbReference type="ChEBI" id="CHEBI:456215"/>
        <dbReference type="EC" id="6.1.1.20"/>
    </reaction>
</comment>
<dbReference type="CDD" id="cd00769">
    <property type="entry name" value="PheRS_beta_core"/>
    <property type="match status" value="1"/>
</dbReference>
<evidence type="ECO:0000256" key="14">
    <source>
        <dbReference type="ARBA" id="ARBA00049255"/>
    </source>
</evidence>
<evidence type="ECO:0000256" key="1">
    <source>
        <dbReference type="ARBA" id="ARBA00004496"/>
    </source>
</evidence>
<dbReference type="SMART" id="SM00896">
    <property type="entry name" value="FDX-ACB"/>
    <property type="match status" value="1"/>
</dbReference>
<keyword evidence="10 15" id="KW-0460">Magnesium</keyword>
<dbReference type="InterPro" id="IPR005121">
    <property type="entry name" value="Fdx_antiC-bd"/>
</dbReference>
<dbReference type="Gene3D" id="3.30.930.10">
    <property type="entry name" value="Bira Bifunctional Protein, Domain 2"/>
    <property type="match status" value="1"/>
</dbReference>
<feature type="domain" description="B5" evidence="19">
    <location>
        <begin position="402"/>
        <end position="479"/>
    </location>
</feature>
<protein>
    <recommendedName>
        <fullName evidence="15">Phenylalanine--tRNA ligase beta subunit</fullName>
        <ecNumber evidence="15">6.1.1.20</ecNumber>
    </recommendedName>
    <alternativeName>
        <fullName evidence="15">Phenylalanyl-tRNA synthetase beta subunit</fullName>
        <shortName evidence="15">PheRS</shortName>
    </alternativeName>
</protein>
<keyword evidence="11 16" id="KW-0694">RNA-binding</keyword>
<dbReference type="Gene3D" id="3.30.56.10">
    <property type="match status" value="2"/>
</dbReference>
<dbReference type="EMBL" id="PFNG01000227">
    <property type="protein sequence ID" value="PIZ35726.1"/>
    <property type="molecule type" value="Genomic_DNA"/>
</dbReference>
<evidence type="ECO:0000256" key="16">
    <source>
        <dbReference type="PROSITE-ProRule" id="PRU00209"/>
    </source>
</evidence>
<dbReference type="NCBIfam" id="NF045760">
    <property type="entry name" value="YtpR"/>
    <property type="match status" value="1"/>
</dbReference>
<dbReference type="Gene3D" id="2.40.50.140">
    <property type="entry name" value="Nucleic acid-binding proteins"/>
    <property type="match status" value="1"/>
</dbReference>
<evidence type="ECO:0000256" key="11">
    <source>
        <dbReference type="ARBA" id="ARBA00022884"/>
    </source>
</evidence>
<dbReference type="SUPFAM" id="SSF46955">
    <property type="entry name" value="Putative DNA-binding domain"/>
    <property type="match status" value="1"/>
</dbReference>
<dbReference type="GO" id="GO:0000049">
    <property type="term" value="F:tRNA binding"/>
    <property type="evidence" value="ECO:0007669"/>
    <property type="project" value="UniProtKB-UniRule"/>
</dbReference>